<evidence type="ECO:0000313" key="1">
    <source>
        <dbReference type="EMBL" id="GAH22033.1"/>
    </source>
</evidence>
<protein>
    <submittedName>
        <fullName evidence="1">Uncharacterized protein</fullName>
    </submittedName>
</protein>
<proteinExistence type="predicted"/>
<reference evidence="1" key="1">
    <citation type="journal article" date="2014" name="Front. Microbiol.">
        <title>High frequency of phylogenetically diverse reductive dehalogenase-homologous genes in deep subseafloor sedimentary metagenomes.</title>
        <authorList>
            <person name="Kawai M."/>
            <person name="Futagami T."/>
            <person name="Toyoda A."/>
            <person name="Takaki Y."/>
            <person name="Nishi S."/>
            <person name="Hori S."/>
            <person name="Arai W."/>
            <person name="Tsubouchi T."/>
            <person name="Morono Y."/>
            <person name="Uchiyama I."/>
            <person name="Ito T."/>
            <person name="Fujiyama A."/>
            <person name="Inagaki F."/>
            <person name="Takami H."/>
        </authorList>
    </citation>
    <scope>NUCLEOTIDE SEQUENCE</scope>
    <source>
        <strain evidence="1">Expedition CK06-06</strain>
    </source>
</reference>
<sequence>MNRSYTVEKYKKLVKKIRDSFDKNREALEKEVAISTDVIVGFPG</sequence>
<gene>
    <name evidence="1" type="ORF">S03H2_09173</name>
</gene>
<feature type="non-terminal residue" evidence="1">
    <location>
        <position position="44"/>
    </location>
</feature>
<dbReference type="EMBL" id="BARU01004607">
    <property type="protein sequence ID" value="GAH22033.1"/>
    <property type="molecule type" value="Genomic_DNA"/>
</dbReference>
<dbReference type="Gene3D" id="3.30.750.200">
    <property type="match status" value="1"/>
</dbReference>
<dbReference type="AlphaFoldDB" id="X1FMQ3"/>
<organism evidence="1">
    <name type="scientific">marine sediment metagenome</name>
    <dbReference type="NCBI Taxonomy" id="412755"/>
    <lineage>
        <taxon>unclassified sequences</taxon>
        <taxon>metagenomes</taxon>
        <taxon>ecological metagenomes</taxon>
    </lineage>
</organism>
<name>X1FMQ3_9ZZZZ</name>
<accession>X1FMQ3</accession>
<comment type="caution">
    <text evidence="1">The sequence shown here is derived from an EMBL/GenBank/DDBJ whole genome shotgun (WGS) entry which is preliminary data.</text>
</comment>